<feature type="compositionally biased region" description="Basic and acidic residues" evidence="6">
    <location>
        <begin position="390"/>
        <end position="406"/>
    </location>
</feature>
<dbReference type="InterPro" id="IPR002549">
    <property type="entry name" value="AI-2E-like"/>
</dbReference>
<protein>
    <submittedName>
        <fullName evidence="8">AI-2E family transporter</fullName>
    </submittedName>
</protein>
<feature type="transmembrane region" description="Helical" evidence="7">
    <location>
        <begin position="58"/>
        <end position="79"/>
    </location>
</feature>
<feature type="transmembrane region" description="Helical" evidence="7">
    <location>
        <begin position="276"/>
        <end position="298"/>
    </location>
</feature>
<evidence type="ECO:0000256" key="6">
    <source>
        <dbReference type="SAM" id="MobiDB-lite"/>
    </source>
</evidence>
<feature type="transmembrane region" description="Helical" evidence="7">
    <location>
        <begin position="214"/>
        <end position="242"/>
    </location>
</feature>
<comment type="similarity">
    <text evidence="2">Belongs to the autoinducer-2 exporter (AI-2E) (TC 2.A.86) family.</text>
</comment>
<dbReference type="PANTHER" id="PTHR21716">
    <property type="entry name" value="TRANSMEMBRANE PROTEIN"/>
    <property type="match status" value="1"/>
</dbReference>
<comment type="caution">
    <text evidence="8">The sequence shown here is derived from an EMBL/GenBank/DDBJ whole genome shotgun (WGS) entry which is preliminary data.</text>
</comment>
<keyword evidence="3 7" id="KW-0812">Transmembrane</keyword>
<reference evidence="8 9" key="1">
    <citation type="submission" date="2016-03" db="EMBL/GenBank/DDBJ databases">
        <title>Acinetobacter genomospecies 28 strain ANC 4149.</title>
        <authorList>
            <person name="Radolfova-Krizova L."/>
            <person name="Nemec A."/>
        </authorList>
    </citation>
    <scope>NUCLEOTIDE SEQUENCE [LARGE SCALE GENOMIC DNA]</scope>
    <source>
        <strain evidence="8 9">ANC 4149</strain>
    </source>
</reference>
<dbReference type="Pfam" id="PF01594">
    <property type="entry name" value="AI-2E_transport"/>
    <property type="match status" value="1"/>
</dbReference>
<dbReference type="NCBIfam" id="NF045801">
    <property type="entry name" value="efflux_ABUW_0982"/>
    <property type="match status" value="1"/>
</dbReference>
<evidence type="ECO:0000313" key="9">
    <source>
        <dbReference type="Proteomes" id="UP000076276"/>
    </source>
</evidence>
<dbReference type="PANTHER" id="PTHR21716:SF64">
    <property type="entry name" value="AI-2 TRANSPORT PROTEIN TQSA"/>
    <property type="match status" value="1"/>
</dbReference>
<keyword evidence="9" id="KW-1185">Reference proteome</keyword>
<name>A0A151Y1N1_9GAMM</name>
<evidence type="ECO:0000256" key="1">
    <source>
        <dbReference type="ARBA" id="ARBA00004141"/>
    </source>
</evidence>
<dbReference type="AlphaFoldDB" id="A0A151Y1N1"/>
<feature type="transmembrane region" description="Helical" evidence="7">
    <location>
        <begin position="29"/>
        <end position="46"/>
    </location>
</feature>
<dbReference type="OrthoDB" id="5792512at2"/>
<evidence type="ECO:0000256" key="4">
    <source>
        <dbReference type="ARBA" id="ARBA00022989"/>
    </source>
</evidence>
<gene>
    <name evidence="8" type="ORF">AZH43_11825</name>
</gene>
<evidence type="ECO:0000313" key="8">
    <source>
        <dbReference type="EMBL" id="KYQ71910.1"/>
    </source>
</evidence>
<feature type="transmembrane region" description="Helical" evidence="7">
    <location>
        <begin position="310"/>
        <end position="340"/>
    </location>
</feature>
<feature type="transmembrane region" description="Helical" evidence="7">
    <location>
        <begin position="5"/>
        <end position="23"/>
    </location>
</feature>
<dbReference type="EMBL" id="LUAW01000020">
    <property type="protein sequence ID" value="KYQ71910.1"/>
    <property type="molecule type" value="Genomic_DNA"/>
</dbReference>
<evidence type="ECO:0000256" key="7">
    <source>
        <dbReference type="SAM" id="Phobius"/>
    </source>
</evidence>
<feature type="region of interest" description="Disordered" evidence="6">
    <location>
        <begin position="384"/>
        <end position="406"/>
    </location>
</feature>
<feature type="transmembrane region" description="Helical" evidence="7">
    <location>
        <begin position="155"/>
        <end position="174"/>
    </location>
</feature>
<accession>A0A151Y1N1</accession>
<dbReference type="Proteomes" id="UP000076276">
    <property type="component" value="Unassembled WGS sequence"/>
</dbReference>
<feature type="transmembrane region" description="Helical" evidence="7">
    <location>
        <begin position="248"/>
        <end position="269"/>
    </location>
</feature>
<organism evidence="8 9">
    <name type="scientific">Acinetobacter pragensis</name>
    <dbReference type="NCBI Taxonomy" id="1806892"/>
    <lineage>
        <taxon>Bacteria</taxon>
        <taxon>Pseudomonadati</taxon>
        <taxon>Pseudomonadota</taxon>
        <taxon>Gammaproteobacteria</taxon>
        <taxon>Moraxellales</taxon>
        <taxon>Moraxellaceae</taxon>
        <taxon>Acinetobacter</taxon>
    </lineage>
</organism>
<comment type="subcellular location">
    <subcellularLocation>
        <location evidence="1">Membrane</location>
        <topology evidence="1">Multi-pass membrane protein</topology>
    </subcellularLocation>
</comment>
<evidence type="ECO:0000256" key="2">
    <source>
        <dbReference type="ARBA" id="ARBA00009773"/>
    </source>
</evidence>
<evidence type="ECO:0000256" key="3">
    <source>
        <dbReference type="ARBA" id="ARBA00022692"/>
    </source>
</evidence>
<dbReference type="RefSeq" id="WP_067668725.1">
    <property type="nucleotide sequence ID" value="NZ_CBCSIK010000002.1"/>
</dbReference>
<evidence type="ECO:0000256" key="5">
    <source>
        <dbReference type="ARBA" id="ARBA00023136"/>
    </source>
</evidence>
<keyword evidence="5 7" id="KW-0472">Membrane</keyword>
<proteinExistence type="inferred from homology"/>
<sequence>MGDRTLRRIFILAGIALILWVLYLLKPVVLPFIGAFLIAYLFSPLVNKIHKIGLPRWLAISIVFIGIGLVLTWALWYLVPLVWQQLMYAKSSIPAGIHWVNYTFLPWLSHTFNLIPMEIDTDQISKAVMDYIQTNYSTDSIQSMLLKVAQSGLNFIQIGGTVVLIPIISFYFLLDWERMLESLRKLIPRPYEKSTMHIVNECHSVLGAFVKGQFLVMFLLGVVYAVGLQVIGLEVGLIIGMIAGLSSIIPYLGFAVGIIAAVIATLFQFGLDWTHLALVLVVFMIGQAVEGYILQPFLLGDKIGLSPVAVVFAVLAGAQLAGFLGMLIALPVAAIIVVLLRHVRQCYEKSQLYGSKTVIMQPAGSDSITIETEQADIDIELKQTVGKPLQDPEKSSKIDVSENKDL</sequence>
<dbReference type="STRING" id="1806892.AZH43_11825"/>
<dbReference type="GO" id="GO:0016020">
    <property type="term" value="C:membrane"/>
    <property type="evidence" value="ECO:0007669"/>
    <property type="project" value="UniProtKB-SubCell"/>
</dbReference>
<keyword evidence="4 7" id="KW-1133">Transmembrane helix</keyword>
<dbReference type="GO" id="GO:0055085">
    <property type="term" value="P:transmembrane transport"/>
    <property type="evidence" value="ECO:0007669"/>
    <property type="project" value="TreeGrafter"/>
</dbReference>